<reference evidence="1 2" key="1">
    <citation type="submission" date="2019-03" db="EMBL/GenBank/DDBJ databases">
        <title>First draft genome of Liparis tanakae, snailfish: a comprehensive survey of snailfish specific genes.</title>
        <authorList>
            <person name="Kim W."/>
            <person name="Song I."/>
            <person name="Jeong J.-H."/>
            <person name="Kim D."/>
            <person name="Kim S."/>
            <person name="Ryu S."/>
            <person name="Song J.Y."/>
            <person name="Lee S.K."/>
        </authorList>
    </citation>
    <scope>NUCLEOTIDE SEQUENCE [LARGE SCALE GENOMIC DNA]</scope>
    <source>
        <tissue evidence="1">Muscle</tissue>
    </source>
</reference>
<sequence>MKTVSKFSGASELYHNSAVLAKLDARQIWHGSCPEETAGTSGVVAPSRGLARCAAAHQQMALSSRLLVEQPALRPAGTGNGDRKRHNMP</sequence>
<comment type="caution">
    <text evidence="1">The sequence shown here is derived from an EMBL/GenBank/DDBJ whole genome shotgun (WGS) entry which is preliminary data.</text>
</comment>
<accession>A0A4Z2I3L9</accession>
<gene>
    <name evidence="1" type="ORF">EYF80_018004</name>
</gene>
<protein>
    <submittedName>
        <fullName evidence="1">Uncharacterized protein</fullName>
    </submittedName>
</protein>
<name>A0A4Z2I3L9_9TELE</name>
<proteinExistence type="predicted"/>
<evidence type="ECO:0000313" key="1">
    <source>
        <dbReference type="EMBL" id="TNN71833.1"/>
    </source>
</evidence>
<keyword evidence="2" id="KW-1185">Reference proteome</keyword>
<dbReference type="Proteomes" id="UP000314294">
    <property type="component" value="Unassembled WGS sequence"/>
</dbReference>
<dbReference type="AlphaFoldDB" id="A0A4Z2I3L9"/>
<organism evidence="1 2">
    <name type="scientific">Liparis tanakae</name>
    <name type="common">Tanaka's snailfish</name>
    <dbReference type="NCBI Taxonomy" id="230148"/>
    <lineage>
        <taxon>Eukaryota</taxon>
        <taxon>Metazoa</taxon>
        <taxon>Chordata</taxon>
        <taxon>Craniata</taxon>
        <taxon>Vertebrata</taxon>
        <taxon>Euteleostomi</taxon>
        <taxon>Actinopterygii</taxon>
        <taxon>Neopterygii</taxon>
        <taxon>Teleostei</taxon>
        <taxon>Neoteleostei</taxon>
        <taxon>Acanthomorphata</taxon>
        <taxon>Eupercaria</taxon>
        <taxon>Perciformes</taxon>
        <taxon>Cottioidei</taxon>
        <taxon>Cottales</taxon>
        <taxon>Liparidae</taxon>
        <taxon>Liparis</taxon>
    </lineage>
</organism>
<evidence type="ECO:0000313" key="2">
    <source>
        <dbReference type="Proteomes" id="UP000314294"/>
    </source>
</evidence>
<dbReference type="EMBL" id="SRLO01000145">
    <property type="protein sequence ID" value="TNN71833.1"/>
    <property type="molecule type" value="Genomic_DNA"/>
</dbReference>